<protein>
    <submittedName>
        <fullName evidence="1">Hemerythrin domain-containing protein</fullName>
    </submittedName>
</protein>
<gene>
    <name evidence="1" type="ORF">M0651_02595</name>
</gene>
<dbReference type="RefSeq" id="WP_248550265.1">
    <property type="nucleotide sequence ID" value="NZ_JALPRK010000001.1"/>
</dbReference>
<name>A0A9X1XU38_9BACL</name>
<evidence type="ECO:0000313" key="1">
    <source>
        <dbReference type="EMBL" id="MCK8486055.1"/>
    </source>
</evidence>
<keyword evidence="2" id="KW-1185">Reference proteome</keyword>
<comment type="caution">
    <text evidence="1">The sequence shown here is derived from an EMBL/GenBank/DDBJ whole genome shotgun (WGS) entry which is preliminary data.</text>
</comment>
<proteinExistence type="predicted"/>
<accession>A0A9X1XU38</accession>
<dbReference type="AlphaFoldDB" id="A0A9X1XU38"/>
<dbReference type="EMBL" id="JALPRK010000001">
    <property type="protein sequence ID" value="MCK8486055.1"/>
    <property type="molecule type" value="Genomic_DNA"/>
</dbReference>
<organism evidence="1 2">
    <name type="scientific">Paenibacillus mellifer</name>
    <dbReference type="NCBI Taxonomy" id="2937794"/>
    <lineage>
        <taxon>Bacteria</taxon>
        <taxon>Bacillati</taxon>
        <taxon>Bacillota</taxon>
        <taxon>Bacilli</taxon>
        <taxon>Bacillales</taxon>
        <taxon>Paenibacillaceae</taxon>
        <taxon>Paenibacillus</taxon>
    </lineage>
</organism>
<reference evidence="1" key="1">
    <citation type="submission" date="2022-04" db="EMBL/GenBank/DDBJ databases">
        <authorList>
            <person name="Seo M.-J."/>
        </authorList>
    </citation>
    <scope>NUCLEOTIDE SEQUENCE</scope>
    <source>
        <strain evidence="1">MBLB2552</strain>
    </source>
</reference>
<dbReference type="Proteomes" id="UP001139534">
    <property type="component" value="Unassembled WGS sequence"/>
</dbReference>
<sequence length="159" mass="17985">MRSGPSLRNVDSHALIHEAVLEEAKELTELLARCLSRGESEKALDIAWIAVEHWESRTLQHAQSEEEGLYVEALELKPQLKDVIIALSRDHQLLRELVAEIKDRLERGEVGDEVVHRLQALILVDQLHNRYEEDMVEKEMEAVRHDASSGPEIDGIAAG</sequence>
<dbReference type="Gene3D" id="1.20.120.520">
    <property type="entry name" value="nmb1532 protein domain like"/>
    <property type="match status" value="1"/>
</dbReference>
<evidence type="ECO:0000313" key="2">
    <source>
        <dbReference type="Proteomes" id="UP001139534"/>
    </source>
</evidence>